<dbReference type="Proteomes" id="UP000000709">
    <property type="component" value="Unassembled WGS sequence"/>
</dbReference>
<dbReference type="OrthoDB" id="266718at2759"/>
<dbReference type="RefSeq" id="XP_007377621.1">
    <property type="nucleotide sequence ID" value="XM_007377559.1"/>
</dbReference>
<evidence type="ECO:0000313" key="3">
    <source>
        <dbReference type="EMBL" id="EGW29855.1"/>
    </source>
</evidence>
<comment type="similarity">
    <text evidence="1">Belongs to the bacterial ribosomal protein bL21 family.</text>
</comment>
<dbReference type="PANTHER" id="PTHR21349:SF0">
    <property type="entry name" value="LARGE RIBOSOMAL SUBUNIT PROTEIN BL21M"/>
    <property type="match status" value="1"/>
</dbReference>
<evidence type="ECO:0000256" key="2">
    <source>
        <dbReference type="ARBA" id="ARBA00044129"/>
    </source>
</evidence>
<organism evidence="4">
    <name type="scientific">Spathaspora passalidarum (strain NRRL Y-27907 / 11-Y1)</name>
    <dbReference type="NCBI Taxonomy" id="619300"/>
    <lineage>
        <taxon>Eukaryota</taxon>
        <taxon>Fungi</taxon>
        <taxon>Dikarya</taxon>
        <taxon>Ascomycota</taxon>
        <taxon>Saccharomycotina</taxon>
        <taxon>Pichiomycetes</taxon>
        <taxon>Debaryomycetaceae</taxon>
        <taxon>Spathaspora</taxon>
    </lineage>
</organism>
<dbReference type="Pfam" id="PF00829">
    <property type="entry name" value="Ribosomal_L21p"/>
    <property type="match status" value="1"/>
</dbReference>
<proteinExistence type="inferred from homology"/>
<dbReference type="AlphaFoldDB" id="G3AUZ7"/>
<dbReference type="HOGENOM" id="CLU_061463_2_1_1"/>
<dbReference type="PANTHER" id="PTHR21349">
    <property type="entry name" value="50S RIBOSOMAL PROTEIN L21"/>
    <property type="match status" value="1"/>
</dbReference>
<dbReference type="GO" id="GO:0003735">
    <property type="term" value="F:structural constituent of ribosome"/>
    <property type="evidence" value="ECO:0007669"/>
    <property type="project" value="EnsemblFungi"/>
</dbReference>
<dbReference type="KEGG" id="spaa:SPAPADRAFT_52714"/>
<dbReference type="SUPFAM" id="SSF141091">
    <property type="entry name" value="L21p-like"/>
    <property type="match status" value="1"/>
</dbReference>
<reference evidence="3 4" key="1">
    <citation type="journal article" date="2011" name="Proc. Natl. Acad. Sci. U.S.A.">
        <title>Comparative genomics of xylose-fermenting fungi for enhanced biofuel production.</title>
        <authorList>
            <person name="Wohlbach D.J."/>
            <person name="Kuo A."/>
            <person name="Sato T.K."/>
            <person name="Potts K.M."/>
            <person name="Salamov A.A."/>
            <person name="LaButti K.M."/>
            <person name="Sun H."/>
            <person name="Clum A."/>
            <person name="Pangilinan J.L."/>
            <person name="Lindquist E.A."/>
            <person name="Lucas S."/>
            <person name="Lapidus A."/>
            <person name="Jin M."/>
            <person name="Gunawan C."/>
            <person name="Balan V."/>
            <person name="Dale B.E."/>
            <person name="Jeffries T.W."/>
            <person name="Zinkel R."/>
            <person name="Barry K.W."/>
            <person name="Grigoriev I.V."/>
            <person name="Gasch A.P."/>
        </authorList>
    </citation>
    <scope>NUCLEOTIDE SEQUENCE [LARGE SCALE GENOMIC DNA]</scope>
    <source>
        <strain evidence="4">NRRL Y-27907 / 11-Y1</strain>
    </source>
</reference>
<keyword evidence="4" id="KW-1185">Reference proteome</keyword>
<accession>G3AUZ7</accession>
<evidence type="ECO:0000313" key="4">
    <source>
        <dbReference type="Proteomes" id="UP000000709"/>
    </source>
</evidence>
<protein>
    <recommendedName>
        <fullName evidence="2">Large ribosomal subunit protein bL21m</fullName>
    </recommendedName>
</protein>
<dbReference type="EMBL" id="GL996506">
    <property type="protein sequence ID" value="EGW29855.1"/>
    <property type="molecule type" value="Genomic_DNA"/>
</dbReference>
<dbReference type="OMA" id="ITKEPRY"/>
<evidence type="ECO:0000256" key="1">
    <source>
        <dbReference type="ARBA" id="ARBA00008563"/>
    </source>
</evidence>
<sequence length="162" mass="18458">MFASIRSLRPCVVPRMLPRMLPRMYSTATQSAAQATTAVSPLSSLKINSNGNQHLYAIFKLHNMPYLVTKGDLIYLNYKLKNAEIGDELVLNDVTTLGSPSYTYTEPNGIDSSLYSLKANVVEITREPKYQVTRTKQRQRRVKTFQVENFQTVLRINELKIN</sequence>
<dbReference type="STRING" id="619300.G3AUZ7"/>
<dbReference type="FunCoup" id="G3AUZ7">
    <property type="interactions" value="213"/>
</dbReference>
<dbReference type="InterPro" id="IPR036164">
    <property type="entry name" value="bL21-like_sf"/>
</dbReference>
<name>G3AUZ7_SPAPN</name>
<dbReference type="GeneID" id="18871713"/>
<dbReference type="InParanoid" id="G3AUZ7"/>
<dbReference type="eggNOG" id="ENOG502S1KI">
    <property type="taxonomic scope" value="Eukaryota"/>
</dbReference>
<dbReference type="GO" id="GO:0005762">
    <property type="term" value="C:mitochondrial large ribosomal subunit"/>
    <property type="evidence" value="ECO:0007669"/>
    <property type="project" value="EnsemblFungi"/>
</dbReference>
<gene>
    <name evidence="3" type="ORF">SPAPADRAFT_52714</name>
</gene>
<dbReference type="InterPro" id="IPR028909">
    <property type="entry name" value="bL21-like"/>
</dbReference>